<feature type="binding site" evidence="12">
    <location>
        <begin position="14"/>
        <end position="19"/>
    </location>
    <ligand>
        <name>GTP</name>
        <dbReference type="ChEBI" id="CHEBI:37565"/>
    </ligand>
</feature>
<evidence type="ECO:0000256" key="11">
    <source>
        <dbReference type="ARBA" id="ARBA00066744"/>
    </source>
</evidence>
<dbReference type="Proteomes" id="UP000294449">
    <property type="component" value="Chromosome"/>
</dbReference>
<dbReference type="FunFam" id="3.40.50.300:FF:000078">
    <property type="entry name" value="Elongation factor 4"/>
    <property type="match status" value="1"/>
</dbReference>
<dbReference type="EMBL" id="LR217732">
    <property type="protein sequence ID" value="VFP85856.1"/>
    <property type="molecule type" value="Genomic_DNA"/>
</dbReference>
<dbReference type="EC" id="3.6.5.n1" evidence="11 12"/>
<evidence type="ECO:0000256" key="12">
    <source>
        <dbReference type="HAMAP-Rule" id="MF_00071"/>
    </source>
</evidence>
<evidence type="ECO:0000256" key="7">
    <source>
        <dbReference type="ARBA" id="ARBA00023136"/>
    </source>
</evidence>
<dbReference type="AlphaFoldDB" id="A0A451DGV8"/>
<dbReference type="NCBIfam" id="TIGR01393">
    <property type="entry name" value="lepA"/>
    <property type="match status" value="1"/>
</dbReference>
<comment type="similarity">
    <text evidence="1 12">Belongs to the TRAFAC class translation factor GTPase superfamily. Classic translation factor GTPase family. LepA subfamily.</text>
</comment>
<feature type="domain" description="Tr-type G" evidence="13">
    <location>
        <begin position="2"/>
        <end position="184"/>
    </location>
</feature>
<keyword evidence="14" id="KW-0251">Elongation factor</keyword>
<evidence type="ECO:0000256" key="1">
    <source>
        <dbReference type="ARBA" id="ARBA00005454"/>
    </source>
</evidence>
<comment type="function">
    <text evidence="9 12">Required for accurate and efficient protein synthesis under certain stress conditions. May act as a fidelity factor of the translation reaction, by catalyzing a one-codon backward translocation of tRNAs on improperly translocated ribosomes. Back-translocation proceeds from a post-translocation (POST) complex to a pre-translocation (PRE) complex, thus giving elongation factor G a second chance to translocate the tRNAs correctly. Binds to ribosomes in a GTP-dependent manner.</text>
</comment>
<keyword evidence="6 12" id="KW-0342">GTP-binding</keyword>
<dbReference type="FunFam" id="3.30.70.240:FF:000007">
    <property type="entry name" value="Translation factor GUF1, mitochondrial"/>
    <property type="match status" value="1"/>
</dbReference>
<dbReference type="GO" id="GO:0005886">
    <property type="term" value="C:plasma membrane"/>
    <property type="evidence" value="ECO:0007669"/>
    <property type="project" value="UniProtKB-SubCell"/>
</dbReference>
<dbReference type="GO" id="GO:0003924">
    <property type="term" value="F:GTPase activity"/>
    <property type="evidence" value="ECO:0007669"/>
    <property type="project" value="UniProtKB-UniRule"/>
</dbReference>
<dbReference type="STRING" id="655384.GCA_900128595_00173"/>
<dbReference type="PROSITE" id="PS51722">
    <property type="entry name" value="G_TR_2"/>
    <property type="match status" value="1"/>
</dbReference>
<accession>A0A451DGV8</accession>
<dbReference type="CDD" id="cd03709">
    <property type="entry name" value="lepA_C"/>
    <property type="match status" value="1"/>
</dbReference>
<evidence type="ECO:0000256" key="9">
    <source>
        <dbReference type="ARBA" id="ARBA00057626"/>
    </source>
</evidence>
<dbReference type="InterPro" id="IPR000795">
    <property type="entry name" value="T_Tr_GTP-bd_dom"/>
</dbReference>
<dbReference type="GO" id="GO:0097216">
    <property type="term" value="F:guanosine tetraphosphate binding"/>
    <property type="evidence" value="ECO:0007669"/>
    <property type="project" value="UniProtKB-ARBA"/>
</dbReference>
<dbReference type="Gene3D" id="3.30.70.870">
    <property type="entry name" value="Elongation Factor G (Translational Gtpase), domain 3"/>
    <property type="match status" value="1"/>
</dbReference>
<dbReference type="FunFam" id="2.40.30.10:FF:000015">
    <property type="entry name" value="Translation factor GUF1, mitochondrial"/>
    <property type="match status" value="1"/>
</dbReference>
<proteinExistence type="inferred from homology"/>
<dbReference type="GO" id="GO:0003746">
    <property type="term" value="F:translation elongation factor activity"/>
    <property type="evidence" value="ECO:0007669"/>
    <property type="project" value="UniProtKB-UniRule"/>
</dbReference>
<dbReference type="InterPro" id="IPR004161">
    <property type="entry name" value="EFTu-like_2"/>
</dbReference>
<dbReference type="PANTHER" id="PTHR43512">
    <property type="entry name" value="TRANSLATION FACTOR GUF1-RELATED"/>
    <property type="match status" value="1"/>
</dbReference>
<comment type="subcellular location">
    <subcellularLocation>
        <location evidence="12">Cell membrane</location>
        <topology evidence="12">Peripheral membrane protein</topology>
        <orientation evidence="12">Cytoplasmic side</orientation>
    </subcellularLocation>
</comment>
<protein>
    <recommendedName>
        <fullName evidence="11 12">Elongation factor 4</fullName>
        <shortName evidence="12">EF-4</shortName>
        <ecNumber evidence="11 12">3.6.5.n1</ecNumber>
    </recommendedName>
    <alternativeName>
        <fullName evidence="12">Ribosomal back-translocase LepA</fullName>
    </alternativeName>
</protein>
<dbReference type="FunFam" id="3.30.70.870:FF:000004">
    <property type="entry name" value="Translation factor GUF1, mitochondrial"/>
    <property type="match status" value="1"/>
</dbReference>
<dbReference type="PANTHER" id="PTHR43512:SF4">
    <property type="entry name" value="TRANSLATION FACTOR GUF1 HOMOLOG, CHLOROPLASTIC"/>
    <property type="match status" value="1"/>
</dbReference>
<dbReference type="InterPro" id="IPR000640">
    <property type="entry name" value="EFG_V-like"/>
</dbReference>
<reference evidence="14 15" key="1">
    <citation type="submission" date="2019-02" db="EMBL/GenBank/DDBJ databases">
        <authorList>
            <person name="Manzano-Marin A."/>
            <person name="Manzano-Marin A."/>
        </authorList>
    </citation>
    <scope>NUCLEOTIDE SEQUENCE [LARGE SCALE GENOMIC DNA]</scope>
    <source>
        <strain evidence="14 15">BuCipseudotaxifoliae</strain>
    </source>
</reference>
<dbReference type="CDD" id="cd03699">
    <property type="entry name" value="EF4_II"/>
    <property type="match status" value="1"/>
</dbReference>
<organism evidence="14 15">
    <name type="scientific">Buchnera aphidicola</name>
    <name type="common">Cinara pseudotaxifoliae</name>
    <dbReference type="NCBI Taxonomy" id="655384"/>
    <lineage>
        <taxon>Bacteria</taxon>
        <taxon>Pseudomonadati</taxon>
        <taxon>Pseudomonadota</taxon>
        <taxon>Gammaproteobacteria</taxon>
        <taxon>Enterobacterales</taxon>
        <taxon>Erwiniaceae</taxon>
        <taxon>Buchnera</taxon>
    </lineage>
</organism>
<sequence length="596" mass="67394">MKYIRNFSIIAHIDHGKSTLSDRLIQICGGLSKREMSEQVLDTMDIERERGITIKAQSVTINYVSKSGKKFCLNFIDTPGHVNFAYEVSRALSACEGALLLVDSAQGVQAQTVANCFNALKMKLSVLPVLNKIDLSNSHPQKVRQDIEDIIGISTENIVLCSAKTGLGIPELLEKIITVIPSPKGSNDNPLQALVIDSWFDKYLGVVSLIRVKNGYIKIKDKILILRTKQVYQVDQLGIFTPKRILKSMLSCGEVGWIICGIKNIRSILVGETITSLINPSNTLLSGFKKIKPKIYAGLFPIQNNQYNQFKDALKKLQLNDSSLFYESENSQALGFGFRCGFLGMLHMEIIQSRLEREYNIKIIITAPTVVYEVIILKNKKKIYLDNPIKFPNFNCIYEIREPIALCNILTPVKYIGEIIKLCIKKRGIQKNLIYHNTQTIIQYEIPLSEVILNFFDQLKSISSGYASLEYSFVGFKKSDLVKIDILINSIKIDALSSICHKKNSVYFAKNMIGKIKKIIPRHQFNVPIQASINNNIISRTNIVQLRKNVLSKCYGGDISRKKKLLQKQKKGKKRMKIIGNVKIPHEIFFSILQLD</sequence>
<evidence type="ECO:0000313" key="15">
    <source>
        <dbReference type="Proteomes" id="UP000294449"/>
    </source>
</evidence>
<dbReference type="InterPro" id="IPR038363">
    <property type="entry name" value="LepA_C_sf"/>
</dbReference>
<dbReference type="OrthoDB" id="9804431at2"/>
<name>A0A451DGV8_9GAMM</name>
<dbReference type="Pfam" id="PF06421">
    <property type="entry name" value="LepA_C"/>
    <property type="match status" value="1"/>
</dbReference>
<evidence type="ECO:0000256" key="3">
    <source>
        <dbReference type="ARBA" id="ARBA00022741"/>
    </source>
</evidence>
<evidence type="ECO:0000256" key="4">
    <source>
        <dbReference type="ARBA" id="ARBA00022801"/>
    </source>
</evidence>
<evidence type="ECO:0000256" key="5">
    <source>
        <dbReference type="ARBA" id="ARBA00022917"/>
    </source>
</evidence>
<dbReference type="InterPro" id="IPR035654">
    <property type="entry name" value="LepA_IV"/>
</dbReference>
<evidence type="ECO:0000259" key="13">
    <source>
        <dbReference type="PROSITE" id="PS51722"/>
    </source>
</evidence>
<dbReference type="HAMAP" id="MF_00071">
    <property type="entry name" value="LepA"/>
    <property type="match status" value="1"/>
</dbReference>
<dbReference type="CDD" id="cd01890">
    <property type="entry name" value="LepA"/>
    <property type="match status" value="1"/>
</dbReference>
<dbReference type="InterPro" id="IPR005225">
    <property type="entry name" value="Small_GTP-bd"/>
</dbReference>
<evidence type="ECO:0000313" key="14">
    <source>
        <dbReference type="EMBL" id="VFP85856.1"/>
    </source>
</evidence>
<evidence type="ECO:0000256" key="10">
    <source>
        <dbReference type="ARBA" id="ARBA00061052"/>
    </source>
</evidence>
<dbReference type="CDD" id="cd16260">
    <property type="entry name" value="EF4_III"/>
    <property type="match status" value="1"/>
</dbReference>
<feature type="binding site" evidence="12">
    <location>
        <begin position="131"/>
        <end position="134"/>
    </location>
    <ligand>
        <name>GTP</name>
        <dbReference type="ChEBI" id="CHEBI:37565"/>
    </ligand>
</feature>
<dbReference type="NCBIfam" id="TIGR00231">
    <property type="entry name" value="small_GTP"/>
    <property type="match status" value="1"/>
</dbReference>
<evidence type="ECO:0000256" key="6">
    <source>
        <dbReference type="ARBA" id="ARBA00023134"/>
    </source>
</evidence>
<dbReference type="InterPro" id="IPR006297">
    <property type="entry name" value="EF-4"/>
</dbReference>
<dbReference type="InterPro" id="IPR027417">
    <property type="entry name" value="P-loop_NTPase"/>
</dbReference>
<dbReference type="GO" id="GO:0005525">
    <property type="term" value="F:GTP binding"/>
    <property type="evidence" value="ECO:0007669"/>
    <property type="project" value="UniProtKB-UniRule"/>
</dbReference>
<comment type="catalytic activity">
    <reaction evidence="8 12">
        <text>GTP + H2O = GDP + phosphate + H(+)</text>
        <dbReference type="Rhea" id="RHEA:19669"/>
        <dbReference type="ChEBI" id="CHEBI:15377"/>
        <dbReference type="ChEBI" id="CHEBI:15378"/>
        <dbReference type="ChEBI" id="CHEBI:37565"/>
        <dbReference type="ChEBI" id="CHEBI:43474"/>
        <dbReference type="ChEBI" id="CHEBI:58189"/>
        <dbReference type="EC" id="3.6.5.n1"/>
    </reaction>
</comment>
<dbReference type="Pfam" id="PF00679">
    <property type="entry name" value="EFG_C"/>
    <property type="match status" value="1"/>
</dbReference>
<dbReference type="Pfam" id="PF00009">
    <property type="entry name" value="GTP_EFTU"/>
    <property type="match status" value="1"/>
</dbReference>
<dbReference type="Gene3D" id="3.40.50.300">
    <property type="entry name" value="P-loop containing nucleotide triphosphate hydrolases"/>
    <property type="match status" value="1"/>
</dbReference>
<keyword evidence="4 12" id="KW-0378">Hydrolase</keyword>
<dbReference type="Gene3D" id="3.30.70.240">
    <property type="match status" value="1"/>
</dbReference>
<dbReference type="SUPFAM" id="SSF52540">
    <property type="entry name" value="P-loop containing nucleoside triphosphate hydrolases"/>
    <property type="match status" value="1"/>
</dbReference>
<comment type="similarity">
    <text evidence="10">Belongs to the GTP-binding elongation factor family. LepA subfamily.</text>
</comment>
<evidence type="ECO:0000256" key="8">
    <source>
        <dbReference type="ARBA" id="ARBA00050293"/>
    </source>
</evidence>
<dbReference type="GO" id="GO:0043022">
    <property type="term" value="F:ribosome binding"/>
    <property type="evidence" value="ECO:0007669"/>
    <property type="project" value="UniProtKB-UniRule"/>
</dbReference>
<dbReference type="FunFam" id="3.30.70.2570:FF:000001">
    <property type="entry name" value="Translation factor GUF1, mitochondrial"/>
    <property type="match status" value="1"/>
</dbReference>
<dbReference type="PRINTS" id="PR00315">
    <property type="entry name" value="ELONGATNFCT"/>
</dbReference>
<dbReference type="Pfam" id="PF03144">
    <property type="entry name" value="GTP_EFTU_D2"/>
    <property type="match status" value="1"/>
</dbReference>
<dbReference type="InterPro" id="IPR013842">
    <property type="entry name" value="LepA_CTD"/>
</dbReference>
<keyword evidence="7 12" id="KW-0472">Membrane</keyword>
<evidence type="ECO:0000256" key="2">
    <source>
        <dbReference type="ARBA" id="ARBA00022475"/>
    </source>
</evidence>
<dbReference type="Gene3D" id="2.40.30.10">
    <property type="entry name" value="Translation factors"/>
    <property type="match status" value="1"/>
</dbReference>
<dbReference type="RefSeq" id="WP_075474636.1">
    <property type="nucleotide sequence ID" value="NZ_LR217732.1"/>
</dbReference>
<keyword evidence="2 12" id="KW-1003">Cell membrane</keyword>
<keyword evidence="3 12" id="KW-0547">Nucleotide-binding</keyword>
<dbReference type="InterPro" id="IPR031157">
    <property type="entry name" value="G_TR_CS"/>
</dbReference>
<dbReference type="SUPFAM" id="SSF54980">
    <property type="entry name" value="EF-G C-terminal domain-like"/>
    <property type="match status" value="2"/>
</dbReference>
<dbReference type="PROSITE" id="PS00301">
    <property type="entry name" value="G_TR_1"/>
    <property type="match status" value="1"/>
</dbReference>
<dbReference type="InterPro" id="IPR035647">
    <property type="entry name" value="EFG_III/V"/>
</dbReference>
<keyword evidence="5 12" id="KW-0648">Protein biosynthesis</keyword>
<dbReference type="Gene3D" id="3.30.70.2570">
    <property type="entry name" value="Elongation factor 4, C-terminal domain"/>
    <property type="match status" value="1"/>
</dbReference>
<gene>
    <name evidence="12 14" type="primary">lepA</name>
    <name evidence="14" type="ORF">BUCIPSTX3056_173</name>
</gene>
<dbReference type="GO" id="GO:0045727">
    <property type="term" value="P:positive regulation of translation"/>
    <property type="evidence" value="ECO:0007669"/>
    <property type="project" value="UniProtKB-UniRule"/>
</dbReference>